<feature type="region of interest" description="Disordered" evidence="10">
    <location>
        <begin position="60"/>
        <end position="87"/>
    </location>
</feature>
<proteinExistence type="inferred from homology"/>
<evidence type="ECO:0000256" key="2">
    <source>
        <dbReference type="ARBA" id="ARBA00006485"/>
    </source>
</evidence>
<dbReference type="Pfam" id="PF00069">
    <property type="entry name" value="Pkinase"/>
    <property type="match status" value="2"/>
</dbReference>
<dbReference type="InterPro" id="IPR000719">
    <property type="entry name" value="Prot_kinase_dom"/>
</dbReference>
<keyword evidence="3" id="KW-0723">Serine/threonine-protein kinase</keyword>
<dbReference type="Proteomes" id="UP000070544">
    <property type="component" value="Unassembled WGS sequence"/>
</dbReference>
<feature type="compositionally biased region" description="Low complexity" evidence="10">
    <location>
        <begin position="8"/>
        <end position="23"/>
    </location>
</feature>
<dbReference type="InterPro" id="IPR011009">
    <property type="entry name" value="Kinase-like_dom_sf"/>
</dbReference>
<organism evidence="12 13">
    <name type="scientific">Gonapodya prolifera (strain JEL478)</name>
    <name type="common">Monoblepharis prolifera</name>
    <dbReference type="NCBI Taxonomy" id="1344416"/>
    <lineage>
        <taxon>Eukaryota</taxon>
        <taxon>Fungi</taxon>
        <taxon>Fungi incertae sedis</taxon>
        <taxon>Chytridiomycota</taxon>
        <taxon>Chytridiomycota incertae sedis</taxon>
        <taxon>Monoblepharidomycetes</taxon>
        <taxon>Monoblepharidales</taxon>
        <taxon>Gonapodyaceae</taxon>
        <taxon>Gonapodya</taxon>
    </lineage>
</organism>
<comment type="subcellular location">
    <subcellularLocation>
        <location evidence="1">Nucleus</location>
    </subcellularLocation>
</comment>
<dbReference type="SUPFAM" id="SSF56112">
    <property type="entry name" value="Protein kinase-like (PK-like)"/>
    <property type="match status" value="1"/>
</dbReference>
<dbReference type="FunFam" id="1.10.510.10:FF:000624">
    <property type="entry name" value="Mitogen-activated protein kinase"/>
    <property type="match status" value="1"/>
</dbReference>
<evidence type="ECO:0000313" key="12">
    <source>
        <dbReference type="EMBL" id="KXS21703.1"/>
    </source>
</evidence>
<dbReference type="GO" id="GO:0005634">
    <property type="term" value="C:nucleus"/>
    <property type="evidence" value="ECO:0007669"/>
    <property type="project" value="UniProtKB-SubCell"/>
</dbReference>
<comment type="similarity">
    <text evidence="2">Belongs to the protein kinase superfamily. CMGC Ser/Thr protein kinase family. CDC2/CDKX subfamily.</text>
</comment>
<keyword evidence="4" id="KW-0808">Transferase</keyword>
<dbReference type="InterPro" id="IPR050108">
    <property type="entry name" value="CDK"/>
</dbReference>
<reference evidence="12 13" key="1">
    <citation type="journal article" date="2015" name="Genome Biol. Evol.">
        <title>Phylogenomic analyses indicate that early fungi evolved digesting cell walls of algal ancestors of land plants.</title>
        <authorList>
            <person name="Chang Y."/>
            <person name="Wang S."/>
            <person name="Sekimoto S."/>
            <person name="Aerts A.L."/>
            <person name="Choi C."/>
            <person name="Clum A."/>
            <person name="LaButti K.M."/>
            <person name="Lindquist E.A."/>
            <person name="Yee Ngan C."/>
            <person name="Ohm R.A."/>
            <person name="Salamov A.A."/>
            <person name="Grigoriev I.V."/>
            <person name="Spatafora J.W."/>
            <person name="Berbee M.L."/>
        </authorList>
    </citation>
    <scope>NUCLEOTIDE SEQUENCE [LARGE SCALE GENOMIC DNA]</scope>
    <source>
        <strain evidence="12 13">JEL478</strain>
    </source>
</reference>
<dbReference type="PANTHER" id="PTHR24056:SF46">
    <property type="entry name" value="CYCLIN-DEPENDENT KINASE 5"/>
    <property type="match status" value="1"/>
</dbReference>
<evidence type="ECO:0000259" key="11">
    <source>
        <dbReference type="PROSITE" id="PS50011"/>
    </source>
</evidence>
<name>A0A139AYR4_GONPJ</name>
<dbReference type="SMART" id="SM00220">
    <property type="entry name" value="S_TKc"/>
    <property type="match status" value="1"/>
</dbReference>
<evidence type="ECO:0000256" key="1">
    <source>
        <dbReference type="ARBA" id="ARBA00004123"/>
    </source>
</evidence>
<dbReference type="Gene3D" id="1.10.510.10">
    <property type="entry name" value="Transferase(Phosphotransferase) domain 1"/>
    <property type="match status" value="1"/>
</dbReference>
<evidence type="ECO:0000256" key="7">
    <source>
        <dbReference type="ARBA" id="ARBA00022840"/>
    </source>
</evidence>
<dbReference type="GO" id="GO:0004693">
    <property type="term" value="F:cyclin-dependent protein serine/threonine kinase activity"/>
    <property type="evidence" value="ECO:0007669"/>
    <property type="project" value="TreeGrafter"/>
</dbReference>
<keyword evidence="5 9" id="KW-0547">Nucleotide-binding</keyword>
<evidence type="ECO:0000256" key="6">
    <source>
        <dbReference type="ARBA" id="ARBA00022777"/>
    </source>
</evidence>
<dbReference type="PROSITE" id="PS00108">
    <property type="entry name" value="PROTEIN_KINASE_ST"/>
    <property type="match status" value="1"/>
</dbReference>
<evidence type="ECO:0000256" key="10">
    <source>
        <dbReference type="SAM" id="MobiDB-lite"/>
    </source>
</evidence>
<evidence type="ECO:0000256" key="9">
    <source>
        <dbReference type="PROSITE-ProRule" id="PRU10141"/>
    </source>
</evidence>
<evidence type="ECO:0000256" key="5">
    <source>
        <dbReference type="ARBA" id="ARBA00022741"/>
    </source>
</evidence>
<dbReference type="OrthoDB" id="204883at2759"/>
<dbReference type="PROSITE" id="PS00107">
    <property type="entry name" value="PROTEIN_KINASE_ATP"/>
    <property type="match status" value="1"/>
</dbReference>
<dbReference type="EMBL" id="KQ965732">
    <property type="protein sequence ID" value="KXS21703.1"/>
    <property type="molecule type" value="Genomic_DNA"/>
</dbReference>
<feature type="domain" description="Protein kinase" evidence="11">
    <location>
        <begin position="115"/>
        <end position="464"/>
    </location>
</feature>
<keyword evidence="7 9" id="KW-0067">ATP-binding</keyword>
<dbReference type="Gene3D" id="3.30.200.20">
    <property type="entry name" value="Phosphorylase Kinase, domain 1"/>
    <property type="match status" value="2"/>
</dbReference>
<feature type="binding site" evidence="9">
    <location>
        <position position="145"/>
    </location>
    <ligand>
        <name>ATP</name>
        <dbReference type="ChEBI" id="CHEBI:30616"/>
    </ligand>
</feature>
<dbReference type="GO" id="GO:0005524">
    <property type="term" value="F:ATP binding"/>
    <property type="evidence" value="ECO:0007669"/>
    <property type="project" value="UniProtKB-UniRule"/>
</dbReference>
<dbReference type="STRING" id="1344416.A0A139AYR4"/>
<gene>
    <name evidence="12" type="ORF">M427DRAFT_65675</name>
</gene>
<evidence type="ECO:0000256" key="3">
    <source>
        <dbReference type="ARBA" id="ARBA00022527"/>
    </source>
</evidence>
<evidence type="ECO:0000256" key="4">
    <source>
        <dbReference type="ARBA" id="ARBA00022679"/>
    </source>
</evidence>
<feature type="compositionally biased region" description="Low complexity" evidence="10">
    <location>
        <begin position="205"/>
        <end position="231"/>
    </location>
</feature>
<dbReference type="PANTHER" id="PTHR24056">
    <property type="entry name" value="CELL DIVISION PROTEIN KINASE"/>
    <property type="match status" value="1"/>
</dbReference>
<dbReference type="InterPro" id="IPR017441">
    <property type="entry name" value="Protein_kinase_ATP_BS"/>
</dbReference>
<dbReference type="AlphaFoldDB" id="A0A139AYR4"/>
<dbReference type="PROSITE" id="PS50011">
    <property type="entry name" value="PROTEIN_KINASE_DOM"/>
    <property type="match status" value="1"/>
</dbReference>
<keyword evidence="8" id="KW-0539">Nucleus</keyword>
<evidence type="ECO:0000256" key="8">
    <source>
        <dbReference type="ARBA" id="ARBA00023242"/>
    </source>
</evidence>
<dbReference type="GO" id="GO:0005737">
    <property type="term" value="C:cytoplasm"/>
    <property type="evidence" value="ECO:0007669"/>
    <property type="project" value="TreeGrafter"/>
</dbReference>
<evidence type="ECO:0000313" key="13">
    <source>
        <dbReference type="Proteomes" id="UP000070544"/>
    </source>
</evidence>
<protein>
    <submittedName>
        <fullName evidence="12">Kinase-like protein</fullName>
    </submittedName>
</protein>
<accession>A0A139AYR4</accession>
<feature type="region of interest" description="Disordered" evidence="10">
    <location>
        <begin position="1"/>
        <end position="25"/>
    </location>
</feature>
<dbReference type="InterPro" id="IPR008271">
    <property type="entry name" value="Ser/Thr_kinase_AS"/>
</dbReference>
<feature type="region of interest" description="Disordered" evidence="10">
    <location>
        <begin position="188"/>
        <end position="231"/>
    </location>
</feature>
<keyword evidence="6 12" id="KW-0418">Kinase</keyword>
<keyword evidence="13" id="KW-1185">Reference proteome</keyword>
<sequence>MDANPFDAHAQAAQPSFAPSARAGPIARRLDFGDRVGEEDPFPQLGTKNLSIHEPLLANDDDSMAISPTPGSQHRWNDHAAHHGNGGGSANAVPMGPAAAAYDPILLTEDIWLRYEKGQRLGSGAFGSVHLARDRRSNVLVAIKKVQMDPRAGPFWNPTIIREVAVLKSIADHPNVVSYHGYRRSVPPLSPPTAAGAPPNSPVATPTRPFSPSSRRPFSPSGSGTTSSTASQETAVWIVMEYCERDLSKDIKERRRERDKEGREGAVIKPGRMKKLMYQLLEGLAHLHRRQVMHRDIKPSNLLLPPNQNDRLKLADFGLARHFTLPPGMYTPGVVTALYRAPEVYIHARYATGADMWSAGCVLAEMCSGDPPFRMRGEGEWDGVGAVMRVLGAPEPETWPALRTASDDLKRLVELHKRVGEQPLGLAKCAPGLDPVGLDLLQRLLAWDPAKRIPARAALRHPWFDSIDLTSLYENADMKHLTWTRDQIHTDVPPHERDELPRAGEEDEAVYSHFGADAVLDVGHVLVANVPAMEMRHGGKMEE</sequence>